<proteinExistence type="predicted"/>
<dbReference type="Proteomes" id="UP000742934">
    <property type="component" value="Unassembled WGS sequence"/>
</dbReference>
<accession>A0A9Q2WBN0</accession>
<reference evidence="1" key="1">
    <citation type="submission" date="2021-05" db="EMBL/GenBank/DDBJ databases">
        <title>The batch submission of Enterobacter spp. strains.</title>
        <authorList>
            <person name="Wei L."/>
            <person name="Wang C."/>
            <person name="Feng Y."/>
            <person name="Zong Z."/>
        </authorList>
    </citation>
    <scope>NUCLEOTIDE SEQUENCE</scope>
    <source>
        <strain evidence="1">090086</strain>
    </source>
</reference>
<sequence length="270" mass="30515">MKKNVWQEKGIPVLPKAPVPRVCDLIECELQDLLTLCSYGMIWIKRKISEEPARARILCAKEFEERTIEILSTSPFSSLSLGYEGININILSEPKKVEDYPRTHHSLLEFEVKASGEYILKPLGYMISKLTIEADPSVLVKFTTHPKLSYLQLDLKNRSQISANELWIDREDIDNLYASKISGEIIQSKIFPEHNSDGAVIDLNLARVTAKQTTVIVSLLKAVGVTDEELKGSTPRLLAKLQNIAAKNGIDFPDIDPKTWREWLSREGAR</sequence>
<gene>
    <name evidence="1" type="ORF">KK080_13675</name>
</gene>
<evidence type="ECO:0000313" key="1">
    <source>
        <dbReference type="EMBL" id="MBT1777852.1"/>
    </source>
</evidence>
<comment type="caution">
    <text evidence="1">The sequence shown here is derived from an EMBL/GenBank/DDBJ whole genome shotgun (WGS) entry which is preliminary data.</text>
</comment>
<dbReference type="EMBL" id="JAHEVK010000015">
    <property type="protein sequence ID" value="MBT1777852.1"/>
    <property type="molecule type" value="Genomic_DNA"/>
</dbReference>
<organism evidence="1 2">
    <name type="scientific">Enterobacter hormaechei subsp. hoffmannii</name>
    <dbReference type="NCBI Taxonomy" id="1812934"/>
    <lineage>
        <taxon>Bacteria</taxon>
        <taxon>Pseudomonadati</taxon>
        <taxon>Pseudomonadota</taxon>
        <taxon>Gammaproteobacteria</taxon>
        <taxon>Enterobacterales</taxon>
        <taxon>Enterobacteriaceae</taxon>
        <taxon>Enterobacter</taxon>
        <taxon>Enterobacter cloacae complex</taxon>
    </lineage>
</organism>
<evidence type="ECO:0000313" key="2">
    <source>
        <dbReference type="Proteomes" id="UP000742934"/>
    </source>
</evidence>
<name>A0A9Q2WBN0_9ENTR</name>
<protein>
    <submittedName>
        <fullName evidence="1">Uncharacterized protein</fullName>
    </submittedName>
</protein>
<dbReference type="AlphaFoldDB" id="A0A9Q2WBN0"/>